<dbReference type="AlphaFoldDB" id="A0A418MCF3"/>
<sequence>MSILLAGCTHETTDQQPALKQEKAGFNKDAALTEVNTLLATADRQTGRLAGARQAVRFTREQNVFFPSALAVNFQSTPKTVTLPLYKGIGPSGNPTYYIITEAANFYVAKLLGVNFAPKLIFGRDTEGAQDVTLEGGMIRFEGDVDFSPVREVKAGPDPNTFPPAVAKPGAVGDAQYSPLLVLPSGSVINAPIVANSTGVHDHLVSIDYDRGTVVFELLDGFQGGAQFYFHLVTESSDVGAATIERGTYTPRLAQLPAFGQSYPTDESALLGFSPVSNGETGFNSPNRQGLNSTILDGNLADPINIFPLDPENNKQFNNNYSPMWDAHLNAWTPQAIAAGKRRRIRSLEELQQLVKEGLVTNFAGNVGAPNGFVAGLKPTNAIINCPVIAQPVAAVVTP</sequence>
<evidence type="ECO:0000313" key="1">
    <source>
        <dbReference type="EMBL" id="RIV24010.1"/>
    </source>
</evidence>
<keyword evidence="2" id="KW-1185">Reference proteome</keyword>
<dbReference type="EMBL" id="QXED01000003">
    <property type="protein sequence ID" value="RIV24010.1"/>
    <property type="molecule type" value="Genomic_DNA"/>
</dbReference>
<protein>
    <submittedName>
        <fullName evidence="1">Uncharacterized protein</fullName>
    </submittedName>
</protein>
<accession>A0A418MCF3</accession>
<name>A0A418MCF3_9BACT</name>
<reference evidence="1 2" key="1">
    <citation type="submission" date="2018-08" db="EMBL/GenBank/DDBJ databases">
        <title>Fibrisoma montanum sp. nov., isolated from Danxia mountain soil.</title>
        <authorList>
            <person name="Huang Y."/>
        </authorList>
    </citation>
    <scope>NUCLEOTIDE SEQUENCE [LARGE SCALE GENOMIC DNA]</scope>
    <source>
        <strain evidence="1 2">HYT19</strain>
    </source>
</reference>
<gene>
    <name evidence="1" type="ORF">DYU11_13685</name>
</gene>
<comment type="caution">
    <text evidence="1">The sequence shown here is derived from an EMBL/GenBank/DDBJ whole genome shotgun (WGS) entry which is preliminary data.</text>
</comment>
<dbReference type="Proteomes" id="UP000283523">
    <property type="component" value="Unassembled WGS sequence"/>
</dbReference>
<organism evidence="1 2">
    <name type="scientific">Fibrisoma montanum</name>
    <dbReference type="NCBI Taxonomy" id="2305895"/>
    <lineage>
        <taxon>Bacteria</taxon>
        <taxon>Pseudomonadati</taxon>
        <taxon>Bacteroidota</taxon>
        <taxon>Cytophagia</taxon>
        <taxon>Cytophagales</taxon>
        <taxon>Spirosomataceae</taxon>
        <taxon>Fibrisoma</taxon>
    </lineage>
</organism>
<evidence type="ECO:0000313" key="2">
    <source>
        <dbReference type="Proteomes" id="UP000283523"/>
    </source>
</evidence>
<proteinExistence type="predicted"/>